<comment type="subcellular location">
    <subcellularLocation>
        <location evidence="1">Cell membrane</location>
    </subcellularLocation>
</comment>
<dbReference type="PANTHER" id="PTHR32089:SF112">
    <property type="entry name" value="LYSOZYME-LIKE PROTEIN-RELATED"/>
    <property type="match status" value="1"/>
</dbReference>
<dbReference type="Pfam" id="PF00672">
    <property type="entry name" value="HAMP"/>
    <property type="match status" value="1"/>
</dbReference>
<dbReference type="PROSITE" id="PS50885">
    <property type="entry name" value="HAMP"/>
    <property type="match status" value="1"/>
</dbReference>
<dbReference type="CDD" id="cd06225">
    <property type="entry name" value="HAMP"/>
    <property type="match status" value="1"/>
</dbReference>
<evidence type="ECO:0000256" key="7">
    <source>
        <dbReference type="SAM" id="Phobius"/>
    </source>
</evidence>
<keyword evidence="11" id="KW-1185">Reference proteome</keyword>
<evidence type="ECO:0000256" key="2">
    <source>
        <dbReference type="ARBA" id="ARBA00022475"/>
    </source>
</evidence>
<keyword evidence="2" id="KW-1003">Cell membrane</keyword>
<dbReference type="PRINTS" id="PR00260">
    <property type="entry name" value="CHEMTRNSDUCR"/>
</dbReference>
<dbReference type="Pfam" id="PF12729">
    <property type="entry name" value="4HB_MCP_1"/>
    <property type="match status" value="1"/>
</dbReference>
<dbReference type="SUPFAM" id="SSF58104">
    <property type="entry name" value="Methyl-accepting chemotaxis protein (MCP) signaling domain"/>
    <property type="match status" value="1"/>
</dbReference>
<dbReference type="Gene3D" id="1.10.287.950">
    <property type="entry name" value="Methyl-accepting chemotaxis protein"/>
    <property type="match status" value="1"/>
</dbReference>
<dbReference type="Gene3D" id="6.10.340.10">
    <property type="match status" value="1"/>
</dbReference>
<comment type="similarity">
    <text evidence="5">Belongs to the methyl-accepting chemotaxis (MCP) protein family.</text>
</comment>
<feature type="transmembrane region" description="Helical" evidence="7">
    <location>
        <begin position="10"/>
        <end position="28"/>
    </location>
</feature>
<organism evidence="10 11">
    <name type="scientific">Paenibacillus whitsoniae</name>
    <dbReference type="NCBI Taxonomy" id="2496558"/>
    <lineage>
        <taxon>Bacteria</taxon>
        <taxon>Bacillati</taxon>
        <taxon>Bacillota</taxon>
        <taxon>Bacilli</taxon>
        <taxon>Bacillales</taxon>
        <taxon>Paenibacillaceae</taxon>
        <taxon>Paenibacillus</taxon>
    </lineage>
</organism>
<keyword evidence="3 7" id="KW-0472">Membrane</keyword>
<name>A0A3S0C9K7_9BACL</name>
<dbReference type="InterPro" id="IPR024478">
    <property type="entry name" value="HlyB_4HB_MCP"/>
</dbReference>
<evidence type="ECO:0000259" key="9">
    <source>
        <dbReference type="PROSITE" id="PS50885"/>
    </source>
</evidence>
<evidence type="ECO:0000256" key="6">
    <source>
        <dbReference type="PROSITE-ProRule" id="PRU00284"/>
    </source>
</evidence>
<dbReference type="GO" id="GO:0004888">
    <property type="term" value="F:transmembrane signaling receptor activity"/>
    <property type="evidence" value="ECO:0007669"/>
    <property type="project" value="InterPro"/>
</dbReference>
<evidence type="ECO:0000256" key="5">
    <source>
        <dbReference type="ARBA" id="ARBA00029447"/>
    </source>
</evidence>
<feature type="domain" description="HAMP" evidence="9">
    <location>
        <begin position="236"/>
        <end position="290"/>
    </location>
</feature>
<dbReference type="PROSITE" id="PS50111">
    <property type="entry name" value="CHEMOTAXIS_TRANSDUC_2"/>
    <property type="match status" value="1"/>
</dbReference>
<dbReference type="InterPro" id="IPR003660">
    <property type="entry name" value="HAMP_dom"/>
</dbReference>
<dbReference type="InterPro" id="IPR004089">
    <property type="entry name" value="MCPsignal_dom"/>
</dbReference>
<dbReference type="OrthoDB" id="107771at2"/>
<keyword evidence="4 6" id="KW-0807">Transducer</keyword>
<dbReference type="GO" id="GO:0005886">
    <property type="term" value="C:plasma membrane"/>
    <property type="evidence" value="ECO:0007669"/>
    <property type="project" value="UniProtKB-SubCell"/>
</dbReference>
<reference evidence="10 11" key="1">
    <citation type="submission" date="2018-12" db="EMBL/GenBank/DDBJ databases">
        <title>Bacillus ochoae sp. nov., Paenibacillus whitsoniae sp. nov., Paenibacillus spiritus sp. nov. Isolated from the Mars Exploration Rover during spacecraft assembly.</title>
        <authorList>
            <person name="Seuylemezian A."/>
            <person name="Vaishampayan P."/>
        </authorList>
    </citation>
    <scope>NUCLEOTIDE SEQUENCE [LARGE SCALE GENOMIC DNA]</scope>
    <source>
        <strain evidence="10 11">MER 54</strain>
    </source>
</reference>
<evidence type="ECO:0000256" key="4">
    <source>
        <dbReference type="ARBA" id="ARBA00023224"/>
    </source>
</evidence>
<dbReference type="Pfam" id="PF00015">
    <property type="entry name" value="MCPsignal"/>
    <property type="match status" value="1"/>
</dbReference>
<feature type="domain" description="Methyl-accepting transducer" evidence="8">
    <location>
        <begin position="309"/>
        <end position="552"/>
    </location>
</feature>
<evidence type="ECO:0000256" key="1">
    <source>
        <dbReference type="ARBA" id="ARBA00004236"/>
    </source>
</evidence>
<keyword evidence="7" id="KW-1133">Transmembrane helix</keyword>
<evidence type="ECO:0000313" key="10">
    <source>
        <dbReference type="EMBL" id="RTE09002.1"/>
    </source>
</evidence>
<feature type="transmembrane region" description="Helical" evidence="7">
    <location>
        <begin position="213"/>
        <end position="234"/>
    </location>
</feature>
<gene>
    <name evidence="10" type="ORF">EJQ19_14650</name>
</gene>
<feature type="transmembrane region" description="Helical" evidence="7">
    <location>
        <begin position="40"/>
        <end position="59"/>
    </location>
</feature>
<comment type="caution">
    <text evidence="10">The sequence shown here is derived from an EMBL/GenBank/DDBJ whole genome shotgun (WGS) entry which is preliminary data.</text>
</comment>
<evidence type="ECO:0000256" key="3">
    <source>
        <dbReference type="ARBA" id="ARBA00023136"/>
    </source>
</evidence>
<dbReference type="SMART" id="SM00304">
    <property type="entry name" value="HAMP"/>
    <property type="match status" value="1"/>
</dbReference>
<dbReference type="GO" id="GO:0006935">
    <property type="term" value="P:chemotaxis"/>
    <property type="evidence" value="ECO:0007669"/>
    <property type="project" value="InterPro"/>
</dbReference>
<evidence type="ECO:0000259" key="8">
    <source>
        <dbReference type="PROSITE" id="PS50111"/>
    </source>
</evidence>
<dbReference type="GO" id="GO:0007165">
    <property type="term" value="P:signal transduction"/>
    <property type="evidence" value="ECO:0007669"/>
    <property type="project" value="UniProtKB-KW"/>
</dbReference>
<proteinExistence type="inferred from homology"/>
<dbReference type="InterPro" id="IPR004090">
    <property type="entry name" value="Chemotax_Me-accpt_rcpt"/>
</dbReference>
<dbReference type="CDD" id="cd11386">
    <property type="entry name" value="MCP_signal"/>
    <property type="match status" value="1"/>
</dbReference>
<dbReference type="SMART" id="SM00283">
    <property type="entry name" value="MA"/>
    <property type="match status" value="1"/>
</dbReference>
<dbReference type="AlphaFoldDB" id="A0A3S0C9K7"/>
<evidence type="ECO:0000313" key="11">
    <source>
        <dbReference type="Proteomes" id="UP000276128"/>
    </source>
</evidence>
<protein>
    <submittedName>
        <fullName evidence="10">Methyl-accepting chemotaxis protein</fullName>
    </submittedName>
</protein>
<sequence>MNKPIFREEFWLKLSNFIVFIVILLYKQERVYSMKIRSKLFVSFASLIILLLGLSMFTYDHIKKTGDAYQEMMGDLDLSADFAQIQYRLTGMSNDERAYLITKDGQYPTEIAQKRAIVADLIAAIEAHPSLNDTDKGRLAEFKQLYDAYAKASDQVLAAMKRGSTADAQAIHFGDERTVRKQVETLVSDMIASFSSELDGDKADRKAEQDNELLLMILICTVSIIVAIVIGLLLSRSITRPLAAADRQMKEIADGHGDLSRELKADAKDEIADLARTFNRMIANLRGILSQAQDTVFQVASSAEQLTASAEQTTRVTEQIVESTQTILLSIEDQQRHVSSTVQSMHDMAGGIRDMSGASEEISTLAHSASEATRQGAAAVRDIVEDMQHIQTSVESAAAVIQTLGDRSQQIGGITGMIADLANRTNLLSLNAAIEAARAGEHGKGFAVVAQEIRKLAEQSERSSQQIAELIAEIVEGMAHAVHAMDEGKHKTAIGLHKAETADKAFSDLAAHVDSVSDQIERTSATTIELAASSQHIVELTEAADASTNQVAAACQNNSAATEEQLAAMEQISSSAHALSALAEDLHGVLSKFKLR</sequence>
<keyword evidence="7" id="KW-0812">Transmembrane</keyword>
<accession>A0A3S0C9K7</accession>
<dbReference type="PANTHER" id="PTHR32089">
    <property type="entry name" value="METHYL-ACCEPTING CHEMOTAXIS PROTEIN MCPB"/>
    <property type="match status" value="1"/>
</dbReference>
<dbReference type="Proteomes" id="UP000276128">
    <property type="component" value="Unassembled WGS sequence"/>
</dbReference>
<dbReference type="EMBL" id="RXHU01000041">
    <property type="protein sequence ID" value="RTE09002.1"/>
    <property type="molecule type" value="Genomic_DNA"/>
</dbReference>